<evidence type="ECO:0000256" key="1">
    <source>
        <dbReference type="ARBA" id="ARBA00004127"/>
    </source>
</evidence>
<dbReference type="InterPro" id="IPR052527">
    <property type="entry name" value="Metal_cation-efflux_comp"/>
</dbReference>
<dbReference type="Proteomes" id="UP001190465">
    <property type="component" value="Chromosome"/>
</dbReference>
<keyword evidence="4 5" id="KW-0472">Membrane</keyword>
<proteinExistence type="predicted"/>
<dbReference type="PANTHER" id="PTHR43847:SF1">
    <property type="entry name" value="BLL3993 PROTEIN"/>
    <property type="match status" value="1"/>
</dbReference>
<dbReference type="EMBL" id="OY726397">
    <property type="protein sequence ID" value="CAJ1498402.1"/>
    <property type="molecule type" value="Genomic_DNA"/>
</dbReference>
<feature type="transmembrane region" description="Helical" evidence="5">
    <location>
        <begin position="176"/>
        <end position="195"/>
    </location>
</feature>
<evidence type="ECO:0000256" key="5">
    <source>
        <dbReference type="SAM" id="Phobius"/>
    </source>
</evidence>
<keyword evidence="7" id="KW-1185">Reference proteome</keyword>
<evidence type="ECO:0000313" key="7">
    <source>
        <dbReference type="Proteomes" id="UP001190465"/>
    </source>
</evidence>
<feature type="transmembrane region" description="Helical" evidence="5">
    <location>
        <begin position="7"/>
        <end position="26"/>
    </location>
</feature>
<dbReference type="EC" id="2.1.1.334" evidence="6"/>
<gene>
    <name evidence="6" type="ORF">MU0053_001149</name>
</gene>
<dbReference type="GO" id="GO:0032259">
    <property type="term" value="P:methylation"/>
    <property type="evidence" value="ECO:0007669"/>
    <property type="project" value="UniProtKB-KW"/>
</dbReference>
<evidence type="ECO:0000256" key="4">
    <source>
        <dbReference type="ARBA" id="ARBA00023136"/>
    </source>
</evidence>
<comment type="subcellular location">
    <subcellularLocation>
        <location evidence="1">Endomembrane system</location>
        <topology evidence="1">Multi-pass membrane protein</topology>
    </subcellularLocation>
</comment>
<dbReference type="PANTHER" id="PTHR43847">
    <property type="entry name" value="BLL3993 PROTEIN"/>
    <property type="match status" value="1"/>
</dbReference>
<protein>
    <submittedName>
        <fullName evidence="6">Isoprenylcysteine carboxylmethyltransferase family protein</fullName>
        <ecNumber evidence="6">2.1.1.100</ecNumber>
        <ecNumber evidence="6">2.1.1.334</ecNumber>
    </submittedName>
</protein>
<feature type="transmembrane region" description="Helical" evidence="5">
    <location>
        <begin position="32"/>
        <end position="54"/>
    </location>
</feature>
<organism evidence="6 7">
    <name type="scientific">[Mycobacterium] burgundiense</name>
    <dbReference type="NCBI Taxonomy" id="3064286"/>
    <lineage>
        <taxon>Bacteria</taxon>
        <taxon>Bacillati</taxon>
        <taxon>Actinomycetota</taxon>
        <taxon>Actinomycetes</taxon>
        <taxon>Mycobacteriales</taxon>
        <taxon>Mycobacteriaceae</taxon>
        <taxon>Mycolicibacterium</taxon>
    </lineage>
</organism>
<dbReference type="Pfam" id="PF04191">
    <property type="entry name" value="PEMT"/>
    <property type="match status" value="1"/>
</dbReference>
<keyword evidence="2 5" id="KW-0812">Transmembrane</keyword>
<dbReference type="RefSeq" id="WP_308482716.1">
    <property type="nucleotide sequence ID" value="NZ_OY726397.1"/>
</dbReference>
<evidence type="ECO:0000256" key="3">
    <source>
        <dbReference type="ARBA" id="ARBA00022989"/>
    </source>
</evidence>
<evidence type="ECO:0000313" key="6">
    <source>
        <dbReference type="EMBL" id="CAJ1498402.1"/>
    </source>
</evidence>
<dbReference type="EC" id="2.1.1.100" evidence="6"/>
<keyword evidence="3 5" id="KW-1133">Transmembrane helix</keyword>
<keyword evidence="6" id="KW-0489">Methyltransferase</keyword>
<name>A0ABM9LG56_9MYCO</name>
<dbReference type="GO" id="GO:0004671">
    <property type="term" value="F:protein C-terminal S-isoprenylcysteine carboxyl O-methyltransferase activity"/>
    <property type="evidence" value="ECO:0007669"/>
    <property type="project" value="UniProtKB-EC"/>
</dbReference>
<evidence type="ECO:0000256" key="2">
    <source>
        <dbReference type="ARBA" id="ARBA00022692"/>
    </source>
</evidence>
<accession>A0ABM9LG56</accession>
<keyword evidence="6" id="KW-0808">Transferase</keyword>
<feature type="transmembrane region" description="Helical" evidence="5">
    <location>
        <begin position="75"/>
        <end position="93"/>
    </location>
</feature>
<sequence length="224" mass="24926">MSTYLRVAVYTVLGFVLFGVLLFWPAGTFDYWQAWAVLAIMLLLSIPYTLYLAIRRPDVLQRRLRSGPVAESRGTQKLAVGLLQVFFLAMMVVSAFDHRFGWSHVPFWLCVVGIALTALGYGLAILVVVQNSWAAATIAVEAGQELVSTGLYGVVRHPMYTGALIMLAGMPLGLGSYWGLLPGLIAAVALILRILDEEKMLVQDLAGYPDYRRRVPYRLVPYLW</sequence>
<feature type="transmembrane region" description="Helical" evidence="5">
    <location>
        <begin position="105"/>
        <end position="129"/>
    </location>
</feature>
<dbReference type="InterPro" id="IPR007318">
    <property type="entry name" value="Phopholipid_MeTrfase"/>
</dbReference>
<reference evidence="6 7" key="1">
    <citation type="submission" date="2023-08" db="EMBL/GenBank/DDBJ databases">
        <authorList>
            <person name="Folkvardsen B D."/>
            <person name="Norman A."/>
        </authorList>
    </citation>
    <scope>NUCLEOTIDE SEQUENCE [LARGE SCALE GENOMIC DNA]</scope>
    <source>
        <strain evidence="6 7">Mu0053</strain>
    </source>
</reference>
<dbReference type="Gene3D" id="1.20.120.1630">
    <property type="match status" value="1"/>
</dbReference>